<name>A0AAV0E946_9ASTE</name>
<dbReference type="Proteomes" id="UP001152523">
    <property type="component" value="Unassembled WGS sequence"/>
</dbReference>
<feature type="compositionally biased region" description="Basic and acidic residues" evidence="1">
    <location>
        <begin position="498"/>
        <end position="508"/>
    </location>
</feature>
<protein>
    <submittedName>
        <fullName evidence="2">Uncharacterized protein</fullName>
    </submittedName>
</protein>
<organism evidence="2 3">
    <name type="scientific">Cuscuta epithymum</name>
    <dbReference type="NCBI Taxonomy" id="186058"/>
    <lineage>
        <taxon>Eukaryota</taxon>
        <taxon>Viridiplantae</taxon>
        <taxon>Streptophyta</taxon>
        <taxon>Embryophyta</taxon>
        <taxon>Tracheophyta</taxon>
        <taxon>Spermatophyta</taxon>
        <taxon>Magnoliopsida</taxon>
        <taxon>eudicotyledons</taxon>
        <taxon>Gunneridae</taxon>
        <taxon>Pentapetalae</taxon>
        <taxon>asterids</taxon>
        <taxon>lamiids</taxon>
        <taxon>Solanales</taxon>
        <taxon>Convolvulaceae</taxon>
        <taxon>Cuscuteae</taxon>
        <taxon>Cuscuta</taxon>
        <taxon>Cuscuta subgen. Cuscuta</taxon>
    </lineage>
</organism>
<evidence type="ECO:0000313" key="2">
    <source>
        <dbReference type="EMBL" id="CAH9119970.1"/>
    </source>
</evidence>
<feature type="region of interest" description="Disordered" evidence="1">
    <location>
        <begin position="493"/>
        <end position="523"/>
    </location>
</feature>
<dbReference type="EMBL" id="CAMAPF010000915">
    <property type="protein sequence ID" value="CAH9119970.1"/>
    <property type="molecule type" value="Genomic_DNA"/>
</dbReference>
<feature type="compositionally biased region" description="Acidic residues" evidence="1">
    <location>
        <begin position="509"/>
        <end position="523"/>
    </location>
</feature>
<evidence type="ECO:0000313" key="3">
    <source>
        <dbReference type="Proteomes" id="UP001152523"/>
    </source>
</evidence>
<evidence type="ECO:0000256" key="1">
    <source>
        <dbReference type="SAM" id="MobiDB-lite"/>
    </source>
</evidence>
<keyword evidence="3" id="KW-1185">Reference proteome</keyword>
<proteinExistence type="predicted"/>
<gene>
    <name evidence="2" type="ORF">CEPIT_LOCUS22842</name>
</gene>
<sequence length="523" mass="59461">MSRDKVGPDGLPDIRLQGKGTSHFSLTQVCSAGLDHEMTVSSALNLAVFISMLRPIALTSAYMLTGLVKDPNPSAGGKVSSRLRWPKLYNYDAIWELGKYLFDDSFIVTLQSILRNLLPQSGKSEASVACDIWYYLRSRYGEKRKCPVDGALPELIEHLRKAPKGWTLYYWARISIGKWHYAAQNGILAPIAAGEEADLISALKKFVRKRVDHYAAVYSAKYKDQYKEFKDSKPDSDIDEEIEKRLANEENPRVAKYVPPHLRRMQHLEAIFEEYDDLSSVSGTSKEAFERLAMAQVRHKLFKGIEVKSYDRIVTVGVTNDAMRELIIDSYQARWISLDRCIRKAKSRGKVFKLGGVPIEEHPWGELRTEFPDTLEGVREMARQLHHIGWTVDPDKMWEKLEKSISELWEDLTKELNTALSFIEESGIDSLDEQAYANISKRSKEAVNHMRLTQVINLPAFGYTPPYILPKKTVVVERARGRVLQEYTVVDTTAAAEQPHDGEGKNEDDGWNEIEDETVTLSS</sequence>
<accession>A0AAV0E946</accession>
<reference evidence="2" key="1">
    <citation type="submission" date="2022-07" db="EMBL/GenBank/DDBJ databases">
        <authorList>
            <person name="Macas J."/>
            <person name="Novak P."/>
            <person name="Neumann P."/>
        </authorList>
    </citation>
    <scope>NUCLEOTIDE SEQUENCE</scope>
</reference>
<comment type="caution">
    <text evidence="2">The sequence shown here is derived from an EMBL/GenBank/DDBJ whole genome shotgun (WGS) entry which is preliminary data.</text>
</comment>
<dbReference type="AlphaFoldDB" id="A0AAV0E946"/>